<evidence type="ECO:0000256" key="3">
    <source>
        <dbReference type="ARBA" id="ARBA00022553"/>
    </source>
</evidence>
<dbReference type="Pfam" id="PF00512">
    <property type="entry name" value="HisKA"/>
    <property type="match status" value="1"/>
</dbReference>
<evidence type="ECO:0000259" key="9">
    <source>
        <dbReference type="PROSITE" id="PS50109"/>
    </source>
</evidence>
<dbReference type="SUPFAM" id="SSF47384">
    <property type="entry name" value="Homodimeric domain of signal transducing histidine kinase"/>
    <property type="match status" value="1"/>
</dbReference>
<dbReference type="SMART" id="SM00388">
    <property type="entry name" value="HisKA"/>
    <property type="match status" value="1"/>
</dbReference>
<dbReference type="InterPro" id="IPR004358">
    <property type="entry name" value="Sig_transdc_His_kin-like_C"/>
</dbReference>
<dbReference type="InterPro" id="IPR005467">
    <property type="entry name" value="His_kinase_dom"/>
</dbReference>
<protein>
    <recommendedName>
        <fullName evidence="2">histidine kinase</fullName>
        <ecNumber evidence="2">2.7.13.3</ecNumber>
    </recommendedName>
</protein>
<keyword evidence="11" id="KW-0547">Nucleotide-binding</keyword>
<keyword evidence="8" id="KW-0175">Coiled coil</keyword>
<evidence type="ECO:0000313" key="12">
    <source>
        <dbReference type="Proteomes" id="UP001352263"/>
    </source>
</evidence>
<feature type="modified residue" description="4-aspartylphosphate" evidence="7">
    <location>
        <position position="520"/>
    </location>
</feature>
<dbReference type="CDD" id="cd16922">
    <property type="entry name" value="HATPase_EvgS-ArcB-TorS-like"/>
    <property type="match status" value="1"/>
</dbReference>
<gene>
    <name evidence="11" type="ORF">RY831_01815</name>
</gene>
<evidence type="ECO:0000256" key="6">
    <source>
        <dbReference type="ARBA" id="ARBA00023012"/>
    </source>
</evidence>
<dbReference type="PROSITE" id="PS50109">
    <property type="entry name" value="HIS_KIN"/>
    <property type="match status" value="1"/>
</dbReference>
<dbReference type="PANTHER" id="PTHR43711:SF31">
    <property type="entry name" value="HISTIDINE KINASE"/>
    <property type="match status" value="1"/>
</dbReference>
<name>A0ABU6J2N1_9BURK</name>
<evidence type="ECO:0000256" key="8">
    <source>
        <dbReference type="SAM" id="Coils"/>
    </source>
</evidence>
<dbReference type="RefSeq" id="WP_326504620.1">
    <property type="nucleotide sequence ID" value="NZ_JAWIIV010000001.1"/>
</dbReference>
<feature type="coiled-coil region" evidence="8">
    <location>
        <begin position="159"/>
        <end position="196"/>
    </location>
</feature>
<dbReference type="Gene3D" id="3.30.565.10">
    <property type="entry name" value="Histidine kinase-like ATPase, C-terminal domain"/>
    <property type="match status" value="2"/>
</dbReference>
<dbReference type="PROSITE" id="PS50110">
    <property type="entry name" value="RESPONSE_REGULATORY"/>
    <property type="match status" value="1"/>
</dbReference>
<dbReference type="PANTHER" id="PTHR43711">
    <property type="entry name" value="TWO-COMPONENT HISTIDINE KINASE"/>
    <property type="match status" value="1"/>
</dbReference>
<dbReference type="PRINTS" id="PR00344">
    <property type="entry name" value="BCTRLSENSOR"/>
</dbReference>
<dbReference type="InterPro" id="IPR003594">
    <property type="entry name" value="HATPase_dom"/>
</dbReference>
<keyword evidence="12" id="KW-1185">Reference proteome</keyword>
<dbReference type="Gene3D" id="3.40.50.2300">
    <property type="match status" value="1"/>
</dbReference>
<dbReference type="InterPro" id="IPR050736">
    <property type="entry name" value="Sensor_HK_Regulatory"/>
</dbReference>
<evidence type="ECO:0000256" key="5">
    <source>
        <dbReference type="ARBA" id="ARBA00022777"/>
    </source>
</evidence>
<sequence length="604" mass="66442">MRILTTAIQTELDVVMSRQRARQVAALCGFAVQDQVRIATAVSELARNVYNYARRGRVEFSIEGKTAPQVLVVLIEDQGPGISNLDLILSGRYQSDTGMGLGLIGARRLMDQFDISSRKGEGTSITLKKLLPPGAPVLTPASIGAIGSQLASDTPDITLSEVQQQNRELLATLAELRARQEELVRLTRELEDTNRGVVALYAELDEKADHLRRADEMKSRFLSNMSHEFRTPLSSIRGLSKLLLDRIDGELTEEQEKQVNFILKGAESLNELVNDLLDLAKIEAGKVDVRPKKFDVAELFSALRGMLRPLLVTDTVKLVFEEPGDGMVLYTDEAKVSQILRNFISNAIKFTEAGEIAVSATRLPDAEAIRFSVSDTGLGIASEHQQIIFEEFGQVENRLQHRAKGTGLGLPLCRKLAELLGGRVELESEPGKGSVFSAIIPITCRQDDAVPDGIAAPVAAADAGADDERLPVLVIEDHQQTRMLYEKYLRGTNFRPIPVRSLWEAEEIWTTLSPAAIVLDINLNGEDTWRWLMETKNDDARKTVPVVVATEIDDRAKGLALGADAYFVKPVLRDELIAELLRLTMHAAKPSTGTIGSGTQPYET</sequence>
<evidence type="ECO:0000256" key="4">
    <source>
        <dbReference type="ARBA" id="ARBA00022679"/>
    </source>
</evidence>
<dbReference type="SMART" id="SM00387">
    <property type="entry name" value="HATPase_c"/>
    <property type="match status" value="2"/>
</dbReference>
<keyword evidence="3 7" id="KW-0597">Phosphoprotein</keyword>
<keyword evidence="11" id="KW-0067">ATP-binding</keyword>
<dbReference type="SUPFAM" id="SSF52172">
    <property type="entry name" value="CheY-like"/>
    <property type="match status" value="1"/>
</dbReference>
<proteinExistence type="predicted"/>
<feature type="domain" description="Response regulatory" evidence="10">
    <location>
        <begin position="471"/>
        <end position="584"/>
    </location>
</feature>
<keyword evidence="6" id="KW-0902">Two-component regulatory system</keyword>
<organism evidence="11 12">
    <name type="scientific">Noviherbaspirillum album</name>
    <dbReference type="NCBI Taxonomy" id="3080276"/>
    <lineage>
        <taxon>Bacteria</taxon>
        <taxon>Pseudomonadati</taxon>
        <taxon>Pseudomonadota</taxon>
        <taxon>Betaproteobacteria</taxon>
        <taxon>Burkholderiales</taxon>
        <taxon>Oxalobacteraceae</taxon>
        <taxon>Noviherbaspirillum</taxon>
    </lineage>
</organism>
<evidence type="ECO:0000256" key="2">
    <source>
        <dbReference type="ARBA" id="ARBA00012438"/>
    </source>
</evidence>
<dbReference type="Gene3D" id="1.10.287.130">
    <property type="match status" value="1"/>
</dbReference>
<dbReference type="GO" id="GO:0005524">
    <property type="term" value="F:ATP binding"/>
    <property type="evidence" value="ECO:0007669"/>
    <property type="project" value="UniProtKB-KW"/>
</dbReference>
<reference evidence="11 12" key="1">
    <citation type="submission" date="2023-10" db="EMBL/GenBank/DDBJ databases">
        <title>Noviherbaspirillum sp. CPCC 100848 genome assembly.</title>
        <authorList>
            <person name="Li X.Y."/>
            <person name="Fang X.M."/>
        </authorList>
    </citation>
    <scope>NUCLEOTIDE SEQUENCE [LARGE SCALE GENOMIC DNA]</scope>
    <source>
        <strain evidence="11 12">CPCC 100848</strain>
    </source>
</reference>
<accession>A0ABU6J2N1</accession>
<dbReference type="InterPro" id="IPR001789">
    <property type="entry name" value="Sig_transdc_resp-reg_receiver"/>
</dbReference>
<dbReference type="InterPro" id="IPR011006">
    <property type="entry name" value="CheY-like_superfamily"/>
</dbReference>
<dbReference type="EC" id="2.7.13.3" evidence="2"/>
<feature type="domain" description="Histidine kinase" evidence="9">
    <location>
        <begin position="224"/>
        <end position="444"/>
    </location>
</feature>
<dbReference type="CDD" id="cd00082">
    <property type="entry name" value="HisKA"/>
    <property type="match status" value="1"/>
</dbReference>
<dbReference type="EMBL" id="JAWIIV010000001">
    <property type="protein sequence ID" value="MEC4717875.1"/>
    <property type="molecule type" value="Genomic_DNA"/>
</dbReference>
<dbReference type="SUPFAM" id="SSF55874">
    <property type="entry name" value="ATPase domain of HSP90 chaperone/DNA topoisomerase II/histidine kinase"/>
    <property type="match status" value="2"/>
</dbReference>
<keyword evidence="4" id="KW-0808">Transferase</keyword>
<evidence type="ECO:0000313" key="11">
    <source>
        <dbReference type="EMBL" id="MEC4717875.1"/>
    </source>
</evidence>
<dbReference type="Pfam" id="PF02518">
    <property type="entry name" value="HATPase_c"/>
    <property type="match status" value="2"/>
</dbReference>
<evidence type="ECO:0000259" key="10">
    <source>
        <dbReference type="PROSITE" id="PS50110"/>
    </source>
</evidence>
<dbReference type="CDD" id="cd16934">
    <property type="entry name" value="HATPase_RsbT-like"/>
    <property type="match status" value="1"/>
</dbReference>
<dbReference type="SMART" id="SM00448">
    <property type="entry name" value="REC"/>
    <property type="match status" value="1"/>
</dbReference>
<evidence type="ECO:0000256" key="7">
    <source>
        <dbReference type="PROSITE-ProRule" id="PRU00169"/>
    </source>
</evidence>
<comment type="caution">
    <text evidence="11">The sequence shown here is derived from an EMBL/GenBank/DDBJ whole genome shotgun (WGS) entry which is preliminary data.</text>
</comment>
<dbReference type="Proteomes" id="UP001352263">
    <property type="component" value="Unassembled WGS sequence"/>
</dbReference>
<evidence type="ECO:0000256" key="1">
    <source>
        <dbReference type="ARBA" id="ARBA00000085"/>
    </source>
</evidence>
<dbReference type="InterPro" id="IPR003661">
    <property type="entry name" value="HisK_dim/P_dom"/>
</dbReference>
<comment type="catalytic activity">
    <reaction evidence="1">
        <text>ATP + protein L-histidine = ADP + protein N-phospho-L-histidine.</text>
        <dbReference type="EC" id="2.7.13.3"/>
    </reaction>
</comment>
<keyword evidence="5" id="KW-0418">Kinase</keyword>
<dbReference type="InterPro" id="IPR036890">
    <property type="entry name" value="HATPase_C_sf"/>
</dbReference>
<dbReference type="InterPro" id="IPR036097">
    <property type="entry name" value="HisK_dim/P_sf"/>
</dbReference>
<dbReference type="Pfam" id="PF00072">
    <property type="entry name" value="Response_reg"/>
    <property type="match status" value="1"/>
</dbReference>